<accession>A0AA38H068</accession>
<dbReference type="Gene3D" id="2.70.50.70">
    <property type="match status" value="1"/>
</dbReference>
<keyword evidence="6" id="KW-0560">Oxidoreductase</keyword>
<evidence type="ECO:0000313" key="14">
    <source>
        <dbReference type="Proteomes" id="UP001164286"/>
    </source>
</evidence>
<dbReference type="InterPro" id="IPR054497">
    <property type="entry name" value="LPMO_AA14"/>
</dbReference>
<dbReference type="RefSeq" id="XP_052942074.1">
    <property type="nucleotide sequence ID" value="XM_053091171.1"/>
</dbReference>
<dbReference type="GO" id="GO:0004497">
    <property type="term" value="F:monooxygenase activity"/>
    <property type="evidence" value="ECO:0007669"/>
    <property type="project" value="UniProtKB-KW"/>
</dbReference>
<dbReference type="EMBL" id="JAKWFO010000014">
    <property type="protein sequence ID" value="KAI9632297.1"/>
    <property type="molecule type" value="Genomic_DNA"/>
</dbReference>
<evidence type="ECO:0000256" key="12">
    <source>
        <dbReference type="SAM" id="MobiDB-lite"/>
    </source>
</evidence>
<dbReference type="GO" id="GO:0046872">
    <property type="term" value="F:metal ion binding"/>
    <property type="evidence" value="ECO:0007669"/>
    <property type="project" value="UniProtKB-KW"/>
</dbReference>
<dbReference type="GO" id="GO:0005576">
    <property type="term" value="C:extracellular region"/>
    <property type="evidence" value="ECO:0007669"/>
    <property type="project" value="UniProtKB-SubCell"/>
</dbReference>
<keyword evidence="4" id="KW-0479">Metal-binding</keyword>
<proteinExistence type="inferred from homology"/>
<evidence type="ECO:0000256" key="6">
    <source>
        <dbReference type="ARBA" id="ARBA00023002"/>
    </source>
</evidence>
<evidence type="ECO:0000256" key="7">
    <source>
        <dbReference type="ARBA" id="ARBA00023008"/>
    </source>
</evidence>
<evidence type="ECO:0000256" key="11">
    <source>
        <dbReference type="ARBA" id="ARBA00046340"/>
    </source>
</evidence>
<dbReference type="Proteomes" id="UP001164286">
    <property type="component" value="Unassembled WGS sequence"/>
</dbReference>
<comment type="cofactor">
    <cofactor evidence="1">
        <name>Cu(2+)</name>
        <dbReference type="ChEBI" id="CHEBI:29036"/>
    </cofactor>
</comment>
<feature type="region of interest" description="Disordered" evidence="12">
    <location>
        <begin position="237"/>
        <end position="343"/>
    </location>
</feature>
<dbReference type="GeneID" id="77730376"/>
<keyword evidence="7" id="KW-0186">Copper</keyword>
<evidence type="ECO:0000256" key="10">
    <source>
        <dbReference type="ARBA" id="ARBA00023180"/>
    </source>
</evidence>
<gene>
    <name evidence="13" type="ORF">MKK02DRAFT_40600</name>
</gene>
<evidence type="ECO:0000256" key="1">
    <source>
        <dbReference type="ARBA" id="ARBA00001973"/>
    </source>
</evidence>
<comment type="caution">
    <text evidence="13">The sequence shown here is derived from an EMBL/GenBank/DDBJ whole genome shotgun (WGS) entry which is preliminary data.</text>
</comment>
<evidence type="ECO:0000256" key="4">
    <source>
        <dbReference type="ARBA" id="ARBA00022723"/>
    </source>
</evidence>
<protein>
    <submittedName>
        <fullName evidence="13">Uncharacterized protein</fullName>
    </submittedName>
</protein>
<evidence type="ECO:0000256" key="5">
    <source>
        <dbReference type="ARBA" id="ARBA00022729"/>
    </source>
</evidence>
<keyword evidence="9" id="KW-1015">Disulfide bond</keyword>
<keyword evidence="14" id="KW-1185">Reference proteome</keyword>
<evidence type="ECO:0000313" key="13">
    <source>
        <dbReference type="EMBL" id="KAI9632297.1"/>
    </source>
</evidence>
<comment type="similarity">
    <text evidence="11">Belongs to the polysaccharide monooxygenase AA14 family.</text>
</comment>
<dbReference type="AlphaFoldDB" id="A0AA38H068"/>
<dbReference type="Pfam" id="PF22810">
    <property type="entry name" value="LPMO_AA14"/>
    <property type="match status" value="1"/>
</dbReference>
<reference evidence="13" key="1">
    <citation type="journal article" date="2022" name="G3 (Bethesda)">
        <title>High quality genome of the basidiomycete yeast Dioszegia hungarica PDD-24b-2 isolated from cloud water.</title>
        <authorList>
            <person name="Jarrige D."/>
            <person name="Haridas S."/>
            <person name="Bleykasten-Grosshans C."/>
            <person name="Joly M."/>
            <person name="Nadalig T."/>
            <person name="Sancelme M."/>
            <person name="Vuilleumier S."/>
            <person name="Grigoriev I.V."/>
            <person name="Amato P."/>
            <person name="Bringel F."/>
        </authorList>
    </citation>
    <scope>NUCLEOTIDE SEQUENCE</scope>
    <source>
        <strain evidence="13">PDD-24b-2</strain>
    </source>
</reference>
<name>A0AA38H068_9TREE</name>
<keyword evidence="10" id="KW-0325">Glycoprotein</keyword>
<feature type="compositionally biased region" description="Polar residues" evidence="12">
    <location>
        <begin position="279"/>
        <end position="299"/>
    </location>
</feature>
<evidence type="ECO:0000256" key="3">
    <source>
        <dbReference type="ARBA" id="ARBA00022525"/>
    </source>
</evidence>
<evidence type="ECO:0000256" key="9">
    <source>
        <dbReference type="ARBA" id="ARBA00023157"/>
    </source>
</evidence>
<organism evidence="13 14">
    <name type="scientific">Dioszegia hungarica</name>
    <dbReference type="NCBI Taxonomy" id="4972"/>
    <lineage>
        <taxon>Eukaryota</taxon>
        <taxon>Fungi</taxon>
        <taxon>Dikarya</taxon>
        <taxon>Basidiomycota</taxon>
        <taxon>Agaricomycotina</taxon>
        <taxon>Tremellomycetes</taxon>
        <taxon>Tremellales</taxon>
        <taxon>Bulleribasidiaceae</taxon>
        <taxon>Dioszegia</taxon>
    </lineage>
</organism>
<feature type="compositionally biased region" description="Low complexity" evidence="12">
    <location>
        <begin position="305"/>
        <end position="323"/>
    </location>
</feature>
<evidence type="ECO:0000256" key="2">
    <source>
        <dbReference type="ARBA" id="ARBA00004613"/>
    </source>
</evidence>
<comment type="subcellular location">
    <subcellularLocation>
        <location evidence="2">Secreted</location>
    </subcellularLocation>
</comment>
<keyword evidence="3" id="KW-0964">Secreted</keyword>
<feature type="compositionally biased region" description="Basic residues" evidence="12">
    <location>
        <begin position="328"/>
        <end position="343"/>
    </location>
</feature>
<keyword evidence="5" id="KW-0732">Signal</keyword>
<sequence length="343" mass="37021">MSLWSPSMYGFDESYEPVTPLANKPFDQWWFHGYTYKQPREVMSIYPGRDLTVELACSKSYSTFGNSPSPDGCPGDSGSFHAGGGTGSSSGWWGNSESNLMGCALAIAPKAKASDVRPEDFVVMSVQENCVRQRDTPFAIPANLPSCPDGECTCAWFWQGKNSAAEMYMIGFRCRVENGMATAFPSPAKPKRGAISGPTQPMYWANDRSNLDYTPGWDDRPSYNSKFGWRNGAQTSAFAAGNAGGGTTRSSSTQTRTSTGWNDDASSTSTRGPRTTSTNWNDNKANSTSSGSRPTQWNQHLAEGTASSSTTTAASSTSSSAAAPTKTKVCRRGHLKRRSRNHS</sequence>
<keyword evidence="8" id="KW-0503">Monooxygenase</keyword>
<feature type="compositionally biased region" description="Low complexity" evidence="12">
    <location>
        <begin position="248"/>
        <end position="278"/>
    </location>
</feature>
<evidence type="ECO:0000256" key="8">
    <source>
        <dbReference type="ARBA" id="ARBA00023033"/>
    </source>
</evidence>